<feature type="transmembrane region" description="Helical" evidence="7">
    <location>
        <begin position="467"/>
        <end position="489"/>
    </location>
</feature>
<dbReference type="OrthoDB" id="40134at2759"/>
<dbReference type="eggNOG" id="ENOG502QURM">
    <property type="taxonomic scope" value="Eukaryota"/>
</dbReference>
<dbReference type="RefSeq" id="XP_003653987.1">
    <property type="nucleotide sequence ID" value="XM_003653939.1"/>
</dbReference>
<keyword evidence="4 7" id="KW-1133">Transmembrane helix</keyword>
<keyword evidence="5 7" id="KW-0472">Membrane</keyword>
<feature type="transmembrane region" description="Helical" evidence="7">
    <location>
        <begin position="441"/>
        <end position="461"/>
    </location>
</feature>
<evidence type="ECO:0000256" key="5">
    <source>
        <dbReference type="ARBA" id="ARBA00023136"/>
    </source>
</evidence>
<dbReference type="Proteomes" id="UP000008181">
    <property type="component" value="Chromosome 3"/>
</dbReference>
<keyword evidence="10" id="KW-1185">Reference proteome</keyword>
<protein>
    <recommendedName>
        <fullName evidence="8">Amino acid transporter transmembrane domain-containing protein</fullName>
    </recommendedName>
</protein>
<evidence type="ECO:0000256" key="3">
    <source>
        <dbReference type="ARBA" id="ARBA00022692"/>
    </source>
</evidence>
<gene>
    <name evidence="9" type="ORF">THITE_160710</name>
</gene>
<accession>G2R6G6</accession>
<name>G2R6G6_THETT</name>
<feature type="transmembrane region" description="Helical" evidence="7">
    <location>
        <begin position="395"/>
        <end position="421"/>
    </location>
</feature>
<feature type="transmembrane region" description="Helical" evidence="7">
    <location>
        <begin position="250"/>
        <end position="271"/>
    </location>
</feature>
<dbReference type="EMBL" id="CP003011">
    <property type="protein sequence ID" value="AEO67651.1"/>
    <property type="molecule type" value="Genomic_DNA"/>
</dbReference>
<dbReference type="PANTHER" id="PTHR22950:SF461">
    <property type="entry name" value="AMINO ACID TRANSPORTER TRANSMEMBRANE DOMAIN-CONTAINING PROTEIN"/>
    <property type="match status" value="1"/>
</dbReference>
<feature type="transmembrane region" description="Helical" evidence="7">
    <location>
        <begin position="116"/>
        <end position="136"/>
    </location>
</feature>
<evidence type="ECO:0000256" key="2">
    <source>
        <dbReference type="ARBA" id="ARBA00008066"/>
    </source>
</evidence>
<dbReference type="GO" id="GO:0016020">
    <property type="term" value="C:membrane"/>
    <property type="evidence" value="ECO:0007669"/>
    <property type="project" value="UniProtKB-SubCell"/>
</dbReference>
<feature type="domain" description="Amino acid transporter transmembrane" evidence="8">
    <location>
        <begin position="111"/>
        <end position="489"/>
    </location>
</feature>
<organism evidence="9 10">
    <name type="scientific">Thermothielavioides terrestris (strain ATCC 38088 / NRRL 8126)</name>
    <name type="common">Thielavia terrestris</name>
    <dbReference type="NCBI Taxonomy" id="578455"/>
    <lineage>
        <taxon>Eukaryota</taxon>
        <taxon>Fungi</taxon>
        <taxon>Dikarya</taxon>
        <taxon>Ascomycota</taxon>
        <taxon>Pezizomycotina</taxon>
        <taxon>Sordariomycetes</taxon>
        <taxon>Sordariomycetidae</taxon>
        <taxon>Sordariales</taxon>
        <taxon>Chaetomiaceae</taxon>
        <taxon>Thermothielavioides</taxon>
        <taxon>Thermothielavioides terrestris</taxon>
    </lineage>
</organism>
<dbReference type="GeneID" id="11516491"/>
<dbReference type="InterPro" id="IPR013057">
    <property type="entry name" value="AA_transpt_TM"/>
</dbReference>
<dbReference type="KEGG" id="ttt:THITE_160710"/>
<dbReference type="GO" id="GO:0015179">
    <property type="term" value="F:L-amino acid transmembrane transporter activity"/>
    <property type="evidence" value="ECO:0007669"/>
    <property type="project" value="TreeGrafter"/>
</dbReference>
<evidence type="ECO:0000256" key="4">
    <source>
        <dbReference type="ARBA" id="ARBA00022989"/>
    </source>
</evidence>
<reference evidence="9 10" key="1">
    <citation type="journal article" date="2011" name="Nat. Biotechnol.">
        <title>Comparative genomic analysis of the thermophilic biomass-degrading fungi Myceliophthora thermophila and Thielavia terrestris.</title>
        <authorList>
            <person name="Berka R.M."/>
            <person name="Grigoriev I.V."/>
            <person name="Otillar R."/>
            <person name="Salamov A."/>
            <person name="Grimwood J."/>
            <person name="Reid I."/>
            <person name="Ishmael N."/>
            <person name="John T."/>
            <person name="Darmond C."/>
            <person name="Moisan M.-C."/>
            <person name="Henrissat B."/>
            <person name="Coutinho P.M."/>
            <person name="Lombard V."/>
            <person name="Natvig D.O."/>
            <person name="Lindquist E."/>
            <person name="Schmutz J."/>
            <person name="Lucas S."/>
            <person name="Harris P."/>
            <person name="Powlowski J."/>
            <person name="Bellemare A."/>
            <person name="Taylor D."/>
            <person name="Butler G."/>
            <person name="de Vries R.P."/>
            <person name="Allijn I.E."/>
            <person name="van den Brink J."/>
            <person name="Ushinsky S."/>
            <person name="Storms R."/>
            <person name="Powell A.J."/>
            <person name="Paulsen I.T."/>
            <person name="Elbourne L.D.H."/>
            <person name="Baker S.E."/>
            <person name="Magnuson J."/>
            <person name="LaBoissiere S."/>
            <person name="Clutterbuck A.J."/>
            <person name="Martinez D."/>
            <person name="Wogulis M."/>
            <person name="de Leon A.L."/>
            <person name="Rey M.W."/>
            <person name="Tsang A."/>
        </authorList>
    </citation>
    <scope>NUCLEOTIDE SEQUENCE [LARGE SCALE GENOMIC DNA]</scope>
    <source>
        <strain evidence="10">ATCC 38088 / NRRL 8126</strain>
    </source>
</reference>
<comment type="subcellular location">
    <subcellularLocation>
        <location evidence="1">Membrane</location>
        <topology evidence="1">Multi-pass membrane protein</topology>
    </subcellularLocation>
</comment>
<feature type="transmembrane region" description="Helical" evidence="7">
    <location>
        <begin position="353"/>
        <end position="375"/>
    </location>
</feature>
<comment type="similarity">
    <text evidence="2">Belongs to the amino acid/polyamine transporter 2 family.</text>
</comment>
<dbReference type="HOGENOM" id="CLU_016053_1_0_1"/>
<feature type="region of interest" description="Disordered" evidence="6">
    <location>
        <begin position="1"/>
        <end position="26"/>
    </location>
</feature>
<evidence type="ECO:0000256" key="7">
    <source>
        <dbReference type="SAM" id="Phobius"/>
    </source>
</evidence>
<dbReference type="PANTHER" id="PTHR22950">
    <property type="entry name" value="AMINO ACID TRANSPORTER"/>
    <property type="match status" value="1"/>
</dbReference>
<evidence type="ECO:0000313" key="10">
    <source>
        <dbReference type="Proteomes" id="UP000008181"/>
    </source>
</evidence>
<dbReference type="Pfam" id="PF01490">
    <property type="entry name" value="Aa_trans"/>
    <property type="match status" value="1"/>
</dbReference>
<feature type="transmembrane region" description="Helical" evidence="7">
    <location>
        <begin position="193"/>
        <end position="213"/>
    </location>
</feature>
<evidence type="ECO:0000256" key="1">
    <source>
        <dbReference type="ARBA" id="ARBA00004141"/>
    </source>
</evidence>
<sequence>MAGPETETAVQVAENAPIRPQHRKLHDPDVSFEEYLHYAQKTREEERTLEKPRTAWRQLLAGEKKSAGNGAAGESVGVVHQDLGDLNLSTRNNRLHVSDEEWTNASRALRTASAGAAFYLITTDILGPFAVPFAIGTLGYGPGVALFTAFGLLAGYSGYLIWHVFMHVDSYEFPARNYGDLAFRTWGTVARHITNFLQAIALLLLLGQVTILFGQNISQMSKFRLCYIVCPLVFVIAGFFLTQIRTLKAYGWVATLAIWLNLIVIFISMGVMAHSPPNYAIAVLGSAGSAVDPDSITPVDGVYPPIVHYSGLPANNLVGNINGLLSGVLAYAGAQLFVEFLAEMRRPRDFLKAMWGAQLFIYTVYVVYGCYVYYFQGQYTYNPSFQGVSAYSWQTVGNAITLLAGLIAAGLYGNIGIKVFYNNVLVDLLNAPLLVTKPGKLFYAALVPVWWSVAFVIAAAIPDYFGFISVMSASTLLNLTYTLPPLFALGMDIRKNAMRPGEGFNPETGEVTRNGTAMQRYIRGFFSGGPLQLAKNVWHVLYFLASLAMCGLGMYAAVQGMVDAFKHPQLNSFSCVSPLNLNA</sequence>
<proteinExistence type="inferred from homology"/>
<evidence type="ECO:0000313" key="9">
    <source>
        <dbReference type="EMBL" id="AEO67651.1"/>
    </source>
</evidence>
<evidence type="ECO:0000256" key="6">
    <source>
        <dbReference type="SAM" id="MobiDB-lite"/>
    </source>
</evidence>
<feature type="transmembrane region" description="Helical" evidence="7">
    <location>
        <begin position="540"/>
        <end position="558"/>
    </location>
</feature>
<feature type="transmembrane region" description="Helical" evidence="7">
    <location>
        <begin position="225"/>
        <end position="244"/>
    </location>
</feature>
<dbReference type="AlphaFoldDB" id="G2R6G6"/>
<evidence type="ECO:0000259" key="8">
    <source>
        <dbReference type="Pfam" id="PF01490"/>
    </source>
</evidence>
<feature type="transmembrane region" description="Helical" evidence="7">
    <location>
        <begin position="143"/>
        <end position="165"/>
    </location>
</feature>
<keyword evidence="3 7" id="KW-0812">Transmembrane</keyword>